<evidence type="ECO:0000313" key="2">
    <source>
        <dbReference type="EMBL" id="TGJ67370.1"/>
    </source>
</evidence>
<feature type="compositionally biased region" description="Polar residues" evidence="1">
    <location>
        <begin position="114"/>
        <end position="126"/>
    </location>
</feature>
<gene>
    <name evidence="2" type="ORF">EYR41_006503</name>
</gene>
<name>A0A8H2DUB7_ORBOL</name>
<accession>A0A8H2DUB7</accession>
<reference evidence="2 3" key="1">
    <citation type="submission" date="2019-03" db="EMBL/GenBank/DDBJ databases">
        <title>Nematode-trapping fungi genome.</title>
        <authorList>
            <person name="Vidal-Diez De Ulzurrun G."/>
        </authorList>
    </citation>
    <scope>NUCLEOTIDE SEQUENCE [LARGE SCALE GENOMIC DNA]</scope>
    <source>
        <strain evidence="2 3">TWF154</strain>
    </source>
</reference>
<dbReference type="EMBL" id="SOZJ01000004">
    <property type="protein sequence ID" value="TGJ67370.1"/>
    <property type="molecule type" value="Genomic_DNA"/>
</dbReference>
<dbReference type="Proteomes" id="UP000297595">
    <property type="component" value="Unassembled WGS sequence"/>
</dbReference>
<comment type="caution">
    <text evidence="2">The sequence shown here is derived from an EMBL/GenBank/DDBJ whole genome shotgun (WGS) entry which is preliminary data.</text>
</comment>
<feature type="region of interest" description="Disordered" evidence="1">
    <location>
        <begin position="18"/>
        <end position="126"/>
    </location>
</feature>
<proteinExistence type="predicted"/>
<evidence type="ECO:0000256" key="1">
    <source>
        <dbReference type="SAM" id="MobiDB-lite"/>
    </source>
</evidence>
<organism evidence="2 3">
    <name type="scientific">Orbilia oligospora</name>
    <name type="common">Nematode-trapping fungus</name>
    <name type="synonym">Arthrobotrys oligospora</name>
    <dbReference type="NCBI Taxonomy" id="2813651"/>
    <lineage>
        <taxon>Eukaryota</taxon>
        <taxon>Fungi</taxon>
        <taxon>Dikarya</taxon>
        <taxon>Ascomycota</taxon>
        <taxon>Pezizomycotina</taxon>
        <taxon>Orbiliomycetes</taxon>
        <taxon>Orbiliales</taxon>
        <taxon>Orbiliaceae</taxon>
        <taxon>Orbilia</taxon>
    </lineage>
</organism>
<sequence>MANRETFILNTQEMDTISYLPSPPLSDTTAYMNEDQDQENAFEKNTITTIPSSPPKETITELKPDPAATPSKKRGRPKTTNKVPSQKKPKPDTKEKKQKQQDNTTSKPKRGRQPGSTASETSFTQEQDAYIRELYTSPEKFSNKDIHAKFEEKFSTGKSSNVIRFRWYKLKEGAIVLSSQEEAALKKAIETIETNKAQAVLNEYGNSGDFTKLSQGFVIKKMKEWAAGGSTTTQAKEETGDGEDEEEK</sequence>
<evidence type="ECO:0008006" key="4">
    <source>
        <dbReference type="Google" id="ProtNLM"/>
    </source>
</evidence>
<dbReference type="AlphaFoldDB" id="A0A8H2DUB7"/>
<feature type="compositionally biased region" description="Basic and acidic residues" evidence="1">
    <location>
        <begin position="89"/>
        <end position="100"/>
    </location>
</feature>
<protein>
    <recommendedName>
        <fullName evidence="4">Myb-like domain-containing protein</fullName>
    </recommendedName>
</protein>
<evidence type="ECO:0000313" key="3">
    <source>
        <dbReference type="Proteomes" id="UP000297595"/>
    </source>
</evidence>
<feature type="region of interest" description="Disordered" evidence="1">
    <location>
        <begin position="228"/>
        <end position="248"/>
    </location>
</feature>